<dbReference type="SUPFAM" id="SSF81324">
    <property type="entry name" value="Voltage-gated potassium channels"/>
    <property type="match status" value="2"/>
</dbReference>
<dbReference type="AlphaFoldDB" id="A0A9J6BIN3"/>
<dbReference type="EMBL" id="JADBJN010000004">
    <property type="protein sequence ID" value="KAG5669411.1"/>
    <property type="molecule type" value="Genomic_DNA"/>
</dbReference>
<dbReference type="GO" id="GO:0022841">
    <property type="term" value="F:potassium ion leak channel activity"/>
    <property type="evidence" value="ECO:0007669"/>
    <property type="project" value="TreeGrafter"/>
</dbReference>
<feature type="transmembrane region" description="Helical" evidence="9">
    <location>
        <begin position="177"/>
        <end position="198"/>
    </location>
</feature>
<feature type="domain" description="Potassium channel" evidence="10">
    <location>
        <begin position="185"/>
        <end position="266"/>
    </location>
</feature>
<dbReference type="GO" id="GO:0005886">
    <property type="term" value="C:plasma membrane"/>
    <property type="evidence" value="ECO:0007669"/>
    <property type="project" value="TreeGrafter"/>
</dbReference>
<comment type="caution">
    <text evidence="11">The sequence shown here is derived from an EMBL/GenBank/DDBJ whole genome shotgun (WGS) entry which is preliminary data.</text>
</comment>
<evidence type="ECO:0000313" key="11">
    <source>
        <dbReference type="EMBL" id="KAG5669411.1"/>
    </source>
</evidence>
<accession>A0A9J6BIN3</accession>
<dbReference type="PANTHER" id="PTHR11003">
    <property type="entry name" value="POTASSIUM CHANNEL, SUBFAMILY K"/>
    <property type="match status" value="1"/>
</dbReference>
<evidence type="ECO:0000259" key="10">
    <source>
        <dbReference type="Pfam" id="PF07885"/>
    </source>
</evidence>
<dbReference type="PRINTS" id="PR01333">
    <property type="entry name" value="2POREKCHANEL"/>
</dbReference>
<evidence type="ECO:0000256" key="6">
    <source>
        <dbReference type="ARBA" id="ARBA00023136"/>
    </source>
</evidence>
<comment type="similarity">
    <text evidence="8">Belongs to the two pore domain potassium channel (TC 1.A.1.8) family.</text>
</comment>
<evidence type="ECO:0000256" key="2">
    <source>
        <dbReference type="ARBA" id="ARBA00022448"/>
    </source>
</evidence>
<dbReference type="PANTHER" id="PTHR11003:SF331">
    <property type="entry name" value="OPEN RECTIFIER POTASSIUM CHANNEL PROTEIN 1"/>
    <property type="match status" value="1"/>
</dbReference>
<dbReference type="Pfam" id="PF07885">
    <property type="entry name" value="Ion_trans_2"/>
    <property type="match status" value="2"/>
</dbReference>
<evidence type="ECO:0000313" key="12">
    <source>
        <dbReference type="Proteomes" id="UP001107558"/>
    </source>
</evidence>
<sequence length="735" mass="85587">MSPKQFIALLLFYIFYLLFGASVFYYTEHGYETGKRADENAARLEVNALLLNNLPNNTELKEEILGKVTDYCGKSVRHPSTDSFVPPYIWSFYHSFYFSFIICSTVGYGNISPSHSFGRIFLIFYAIVGLPLHAILFGVMGNFWGKTFVRMYKKYKDYKKSTDINYRPRKLTLIGKIALYVTPAIILLIFIPAILFTYFERWDYVTSVYYAFVTLTTIGFGDYAATFRDFQESTFGYYFVAYQIFVIFWFIAGVSYVAMCIGFLIQGLKSKQVKNIEHNLALNLKDTQKRLWQGMQRDVGFLRKILNEVNFSKYKPIYKDPEEIKQKFRSTRSQSCPRLFIYDDEDEFDYDEEEILKYKRKRANSETHKFKHRNSMFVHTHSDTELNKIDRQKTFEALKAEIEPAEILAKVTIALGEILEDENNQEDNNAEVQENEENFVTLMPGENLYAGRDRRALSVVQIPIEDLVMTPNEWTWSGANTQINELREKLSKPKKNLYQKFFTKKIENNLDKTKSSPQISNGSISSIPQSLNIFNRKNSNMLKRHSLAPWNELNSQNYNERRDSIKSLHKISSHIKSRGSIFSMSGNEKQQNLLETTTVADLIRAIEKVNIISSSNESLTKKLGYLSRKSSQVTLANDDGVNHFNKPQRGRIQSCVLENSFFDHHKLKTLAETRKESAKNLRNDLLRTKFRRHLSESNDDQNNAENIFKKDNLTASFRLNIPQQQYYYKKNENSS</sequence>
<keyword evidence="4 9" id="KW-1133">Transmembrane helix</keyword>
<keyword evidence="6 9" id="KW-0472">Membrane</keyword>
<comment type="subcellular location">
    <subcellularLocation>
        <location evidence="1">Membrane</location>
        <topology evidence="1">Multi-pass membrane protein</topology>
    </subcellularLocation>
</comment>
<feature type="transmembrane region" description="Helical" evidence="9">
    <location>
        <begin position="120"/>
        <end position="144"/>
    </location>
</feature>
<feature type="transmembrane region" description="Helical" evidence="9">
    <location>
        <begin position="204"/>
        <end position="225"/>
    </location>
</feature>
<evidence type="ECO:0000256" key="4">
    <source>
        <dbReference type="ARBA" id="ARBA00022989"/>
    </source>
</evidence>
<keyword evidence="12" id="KW-1185">Reference proteome</keyword>
<feature type="transmembrane region" description="Helical" evidence="9">
    <location>
        <begin position="237"/>
        <end position="265"/>
    </location>
</feature>
<dbReference type="Gene3D" id="1.10.287.70">
    <property type="match status" value="1"/>
</dbReference>
<keyword evidence="7 8" id="KW-0407">Ion channel</keyword>
<dbReference type="OrthoDB" id="297496at2759"/>
<dbReference type="GO" id="GO:0030322">
    <property type="term" value="P:stabilization of membrane potential"/>
    <property type="evidence" value="ECO:0007669"/>
    <property type="project" value="TreeGrafter"/>
</dbReference>
<organism evidence="11 12">
    <name type="scientific">Polypedilum vanderplanki</name>
    <name type="common">Sleeping chironomid midge</name>
    <dbReference type="NCBI Taxonomy" id="319348"/>
    <lineage>
        <taxon>Eukaryota</taxon>
        <taxon>Metazoa</taxon>
        <taxon>Ecdysozoa</taxon>
        <taxon>Arthropoda</taxon>
        <taxon>Hexapoda</taxon>
        <taxon>Insecta</taxon>
        <taxon>Pterygota</taxon>
        <taxon>Neoptera</taxon>
        <taxon>Endopterygota</taxon>
        <taxon>Diptera</taxon>
        <taxon>Nematocera</taxon>
        <taxon>Chironomoidea</taxon>
        <taxon>Chironomidae</taxon>
        <taxon>Chironominae</taxon>
        <taxon>Polypedilum</taxon>
        <taxon>Polypedilum</taxon>
    </lineage>
</organism>
<feature type="transmembrane region" description="Helical" evidence="9">
    <location>
        <begin position="6"/>
        <end position="26"/>
    </location>
</feature>
<proteinExistence type="inferred from homology"/>
<feature type="domain" description="Potassium channel" evidence="10">
    <location>
        <begin position="89"/>
        <end position="143"/>
    </location>
</feature>
<evidence type="ECO:0000256" key="5">
    <source>
        <dbReference type="ARBA" id="ARBA00023065"/>
    </source>
</evidence>
<evidence type="ECO:0000256" key="8">
    <source>
        <dbReference type="RuleBase" id="RU003857"/>
    </source>
</evidence>
<evidence type="ECO:0000256" key="1">
    <source>
        <dbReference type="ARBA" id="ARBA00004141"/>
    </source>
</evidence>
<dbReference type="GO" id="GO:0015271">
    <property type="term" value="F:outward rectifier potassium channel activity"/>
    <property type="evidence" value="ECO:0007669"/>
    <property type="project" value="TreeGrafter"/>
</dbReference>
<dbReference type="FunFam" id="1.10.287.70:FF:000210">
    <property type="entry name" value="Open rectifier potassium channel protein 1"/>
    <property type="match status" value="1"/>
</dbReference>
<reference evidence="11" key="1">
    <citation type="submission" date="2021-03" db="EMBL/GenBank/DDBJ databases">
        <title>Chromosome level genome of the anhydrobiotic midge Polypedilum vanderplanki.</title>
        <authorList>
            <person name="Yoshida Y."/>
            <person name="Kikawada T."/>
            <person name="Gusev O."/>
        </authorList>
    </citation>
    <scope>NUCLEOTIDE SEQUENCE</scope>
    <source>
        <strain evidence="11">NIAS01</strain>
        <tissue evidence="11">Whole body or cell culture</tissue>
    </source>
</reference>
<protein>
    <recommendedName>
        <fullName evidence="10">Potassium channel domain-containing protein</fullName>
    </recommendedName>
</protein>
<keyword evidence="3 8" id="KW-0812">Transmembrane</keyword>
<dbReference type="InterPro" id="IPR013099">
    <property type="entry name" value="K_chnl_dom"/>
</dbReference>
<keyword evidence="5 8" id="KW-0406">Ion transport</keyword>
<evidence type="ECO:0000256" key="3">
    <source>
        <dbReference type="ARBA" id="ARBA00022692"/>
    </source>
</evidence>
<feature type="transmembrane region" description="Helical" evidence="9">
    <location>
        <begin position="87"/>
        <end position="108"/>
    </location>
</feature>
<keyword evidence="2 8" id="KW-0813">Transport</keyword>
<dbReference type="InterPro" id="IPR003280">
    <property type="entry name" value="2pore_dom_K_chnl"/>
</dbReference>
<dbReference type="Proteomes" id="UP001107558">
    <property type="component" value="Chromosome 4"/>
</dbReference>
<evidence type="ECO:0000256" key="9">
    <source>
        <dbReference type="SAM" id="Phobius"/>
    </source>
</evidence>
<gene>
    <name evidence="11" type="ORF">PVAND_017298</name>
</gene>
<name>A0A9J6BIN3_POLVA</name>
<evidence type="ECO:0000256" key="7">
    <source>
        <dbReference type="ARBA" id="ARBA00023303"/>
    </source>
</evidence>